<reference evidence="2" key="1">
    <citation type="submission" date="2020-08" db="EMBL/GenBank/DDBJ databases">
        <title>Genome sequencing and assembly of the red palm weevil Rhynchophorus ferrugineus.</title>
        <authorList>
            <person name="Dias G.B."/>
            <person name="Bergman C.M."/>
            <person name="Manee M."/>
        </authorList>
    </citation>
    <scope>NUCLEOTIDE SEQUENCE</scope>
    <source>
        <strain evidence="2">AA-2017</strain>
        <tissue evidence="2">Whole larva</tissue>
    </source>
</reference>
<dbReference type="AlphaFoldDB" id="A0A834HJ97"/>
<feature type="compositionally biased region" description="Gly residues" evidence="1">
    <location>
        <begin position="8"/>
        <end position="22"/>
    </location>
</feature>
<name>A0A834HJ97_RHYFE</name>
<dbReference type="Proteomes" id="UP000625711">
    <property type="component" value="Unassembled WGS sequence"/>
</dbReference>
<proteinExistence type="predicted"/>
<keyword evidence="3" id="KW-1185">Reference proteome</keyword>
<evidence type="ECO:0000313" key="2">
    <source>
        <dbReference type="EMBL" id="KAF7263150.1"/>
    </source>
</evidence>
<protein>
    <submittedName>
        <fullName evidence="2">Uncharacterized protein</fullName>
    </submittedName>
</protein>
<evidence type="ECO:0000313" key="3">
    <source>
        <dbReference type="Proteomes" id="UP000625711"/>
    </source>
</evidence>
<feature type="region of interest" description="Disordered" evidence="1">
    <location>
        <begin position="1"/>
        <end position="27"/>
    </location>
</feature>
<gene>
    <name evidence="2" type="ORF">GWI33_003559</name>
</gene>
<dbReference type="EMBL" id="JAACXV010023152">
    <property type="protein sequence ID" value="KAF7263150.1"/>
    <property type="molecule type" value="Genomic_DNA"/>
</dbReference>
<comment type="caution">
    <text evidence="2">The sequence shown here is derived from an EMBL/GenBank/DDBJ whole genome shotgun (WGS) entry which is preliminary data.</text>
</comment>
<evidence type="ECO:0000256" key="1">
    <source>
        <dbReference type="SAM" id="MobiDB-lite"/>
    </source>
</evidence>
<sequence>MAAVSVREGGGGEGGERWGGGGREGKGFLDVTGRVLERTLGRDKRQLLKRSFCFGRGGLRSSLYEPPDCVDN</sequence>
<accession>A0A834HJ97</accession>
<organism evidence="2 3">
    <name type="scientific">Rhynchophorus ferrugineus</name>
    <name type="common">Red palm weevil</name>
    <name type="synonym">Curculio ferrugineus</name>
    <dbReference type="NCBI Taxonomy" id="354439"/>
    <lineage>
        <taxon>Eukaryota</taxon>
        <taxon>Metazoa</taxon>
        <taxon>Ecdysozoa</taxon>
        <taxon>Arthropoda</taxon>
        <taxon>Hexapoda</taxon>
        <taxon>Insecta</taxon>
        <taxon>Pterygota</taxon>
        <taxon>Neoptera</taxon>
        <taxon>Endopterygota</taxon>
        <taxon>Coleoptera</taxon>
        <taxon>Polyphaga</taxon>
        <taxon>Cucujiformia</taxon>
        <taxon>Curculionidae</taxon>
        <taxon>Dryophthorinae</taxon>
        <taxon>Rhynchophorus</taxon>
    </lineage>
</organism>